<sequence>MKRKSCLGLNTKKSYTTWQITLQNKIDNMTMGGPLAYSLEVVPGTNIFLGIKKKSTKRSIICHSCPIKANGDVSQCQQDDHHCHCPCYLSTGFALCKNTISEDRYSQA</sequence>
<comment type="caution">
    <text evidence="1">The sequence shown here is derived from an EMBL/GenBank/DDBJ whole genome shotgun (WGS) entry which is preliminary data.</text>
</comment>
<dbReference type="Proteomes" id="UP001209878">
    <property type="component" value="Unassembled WGS sequence"/>
</dbReference>
<accession>A0AAD9KX15</accession>
<reference evidence="1" key="1">
    <citation type="journal article" date="2023" name="Mol. Biol. Evol.">
        <title>Third-Generation Sequencing Reveals the Adaptive Role of the Epigenome in Three Deep-Sea Polychaetes.</title>
        <authorList>
            <person name="Perez M."/>
            <person name="Aroh O."/>
            <person name="Sun Y."/>
            <person name="Lan Y."/>
            <person name="Juniper S.K."/>
            <person name="Young C.R."/>
            <person name="Angers B."/>
            <person name="Qian P.Y."/>
        </authorList>
    </citation>
    <scope>NUCLEOTIDE SEQUENCE</scope>
    <source>
        <strain evidence="1">R07B-5</strain>
    </source>
</reference>
<keyword evidence="2" id="KW-1185">Reference proteome</keyword>
<evidence type="ECO:0000313" key="1">
    <source>
        <dbReference type="EMBL" id="KAK2179001.1"/>
    </source>
</evidence>
<proteinExistence type="predicted"/>
<dbReference type="EMBL" id="JAODUO010000519">
    <property type="protein sequence ID" value="KAK2179001.1"/>
    <property type="molecule type" value="Genomic_DNA"/>
</dbReference>
<name>A0AAD9KX15_RIDPI</name>
<evidence type="ECO:0000313" key="2">
    <source>
        <dbReference type="Proteomes" id="UP001209878"/>
    </source>
</evidence>
<dbReference type="AlphaFoldDB" id="A0AAD9KX15"/>
<gene>
    <name evidence="1" type="ORF">NP493_519g04008</name>
</gene>
<organism evidence="1 2">
    <name type="scientific">Ridgeia piscesae</name>
    <name type="common">Tubeworm</name>
    <dbReference type="NCBI Taxonomy" id="27915"/>
    <lineage>
        <taxon>Eukaryota</taxon>
        <taxon>Metazoa</taxon>
        <taxon>Spiralia</taxon>
        <taxon>Lophotrochozoa</taxon>
        <taxon>Annelida</taxon>
        <taxon>Polychaeta</taxon>
        <taxon>Sedentaria</taxon>
        <taxon>Canalipalpata</taxon>
        <taxon>Sabellida</taxon>
        <taxon>Siboglinidae</taxon>
        <taxon>Ridgeia</taxon>
    </lineage>
</organism>
<protein>
    <submittedName>
        <fullName evidence="1">Uncharacterized protein</fullName>
    </submittedName>
</protein>